<comment type="caution">
    <text evidence="2">The sequence shown here is derived from an EMBL/GenBank/DDBJ whole genome shotgun (WGS) entry which is preliminary data.</text>
</comment>
<dbReference type="EMBL" id="PECH01000007">
    <property type="protein sequence ID" value="TDZ82014.1"/>
    <property type="molecule type" value="Genomic_DNA"/>
</dbReference>
<keyword evidence="1" id="KW-0472">Membrane</keyword>
<reference evidence="2 3" key="1">
    <citation type="journal article" date="2019" name="Sci. Rep.">
        <title>Extended insight into the Mycobacterium chelonae-abscessus complex through whole genome sequencing of Mycobacterium salmoniphilum outbreak and Mycobacterium salmoniphilum-like strains.</title>
        <authorList>
            <person name="Behra P.R.K."/>
            <person name="Das S."/>
            <person name="Pettersson B.M.F."/>
            <person name="Shirreff L."/>
            <person name="DuCote T."/>
            <person name="Jacobsson K.G."/>
            <person name="Ennis D.G."/>
            <person name="Kirsebom L.A."/>
        </authorList>
    </citation>
    <scope>NUCLEOTIDE SEQUENCE [LARGE SCALE GENOMIC DNA]</scope>
    <source>
        <strain evidence="2 3">DE 4585</strain>
    </source>
</reference>
<dbReference type="Proteomes" id="UP000295117">
    <property type="component" value="Unassembled WGS sequence"/>
</dbReference>
<feature type="transmembrane region" description="Helical" evidence="1">
    <location>
        <begin position="48"/>
        <end position="65"/>
    </location>
</feature>
<sequence>MRHNNNNKLHDRVQRYIRKLPDGARISMINTVLGWGTAAPHWSEAMKLLFWISLVVFFLIAPLLSTDQSGSLVSTADIGDAQTKGNVLSDLAPRSDAQLELARRQASPTISPLATVGVNSPMAVSGMAVVMYLSHEHETEGLTFRLRILEGTHIRMAGDTWPVKHQDVPGFRIGIRLTYRAEE</sequence>
<organism evidence="2 3">
    <name type="scientific">Mycobacteroides salmoniphilum</name>
    <dbReference type="NCBI Taxonomy" id="404941"/>
    <lineage>
        <taxon>Bacteria</taxon>
        <taxon>Bacillati</taxon>
        <taxon>Actinomycetota</taxon>
        <taxon>Actinomycetes</taxon>
        <taxon>Mycobacteriales</taxon>
        <taxon>Mycobacteriaceae</taxon>
        <taxon>Mycobacteroides</taxon>
    </lineage>
</organism>
<evidence type="ECO:0000256" key="1">
    <source>
        <dbReference type="SAM" id="Phobius"/>
    </source>
</evidence>
<keyword evidence="1" id="KW-0812">Transmembrane</keyword>
<proteinExistence type="predicted"/>
<dbReference type="AlphaFoldDB" id="A0A4R8S0D9"/>
<keyword evidence="1" id="KW-1133">Transmembrane helix</keyword>
<protein>
    <submittedName>
        <fullName evidence="2">Uncharacterized protein</fullName>
    </submittedName>
</protein>
<name>A0A4R8S0D9_9MYCO</name>
<accession>A0A4R8S0D9</accession>
<evidence type="ECO:0000313" key="2">
    <source>
        <dbReference type="EMBL" id="TDZ82014.1"/>
    </source>
</evidence>
<evidence type="ECO:0000313" key="3">
    <source>
        <dbReference type="Proteomes" id="UP000295117"/>
    </source>
</evidence>
<gene>
    <name evidence="2" type="ORF">DE4585_02542</name>
</gene>